<proteinExistence type="predicted"/>
<keyword evidence="1" id="KW-0732">Signal</keyword>
<name>A0ABZ2NA01_9BACI</name>
<feature type="signal peptide" evidence="1">
    <location>
        <begin position="1"/>
        <end position="26"/>
    </location>
</feature>
<dbReference type="Proteomes" id="UP001387364">
    <property type="component" value="Chromosome"/>
</dbReference>
<evidence type="ECO:0000256" key="1">
    <source>
        <dbReference type="SAM" id="SignalP"/>
    </source>
</evidence>
<accession>A0ABZ2NA01</accession>
<dbReference type="PANTHER" id="PTHR47197">
    <property type="entry name" value="PROTEIN NIRF"/>
    <property type="match status" value="1"/>
</dbReference>
<gene>
    <name evidence="2" type="ORF">WDJ61_07925</name>
</gene>
<dbReference type="EMBL" id="CP147404">
    <property type="protein sequence ID" value="WXB94542.1"/>
    <property type="molecule type" value="Genomic_DNA"/>
</dbReference>
<sequence length="357" mass="40282">MVKKTATFFILALLLIIGSTSSLSSAEEDYTERVYISGYGQIIPIDPSVPKVMESIKVKGPVRDMSFSEDGRTGLFLANDRKSLYVVDTMQNKITSEINLQARTDQGLLDRRVWGSTISPDGKKAYAFVTQGEKRRNSFKTHPSKIIEIDIASKEEKRSVEAPYGTHVLQFKKGDPNTIYVWGYDIHELNLKNMKLTLKEGVKHPKNKEDGVGNFLMLFPRGENGINSIPLMKQYPDGRVTEGIMWMNLKSGELKTLEYDREPIGMFSAVIDQKEEFAYTTLNKWYKVDIKSQKVVKEATPPVGSMYGVNLSADEEKLYFSGAGNDFIIANKDLQVEKKLTIPTDSLDLKVIKIQNK</sequence>
<dbReference type="Gene3D" id="2.130.10.10">
    <property type="entry name" value="YVTN repeat-like/Quinoprotein amine dehydrogenase"/>
    <property type="match status" value="1"/>
</dbReference>
<dbReference type="InterPro" id="IPR015943">
    <property type="entry name" value="WD40/YVTN_repeat-like_dom_sf"/>
</dbReference>
<dbReference type="SUPFAM" id="SSF50969">
    <property type="entry name" value="YVTN repeat-like/Quinoprotein amine dehydrogenase"/>
    <property type="match status" value="1"/>
</dbReference>
<dbReference type="RefSeq" id="WP_338754293.1">
    <property type="nucleotide sequence ID" value="NZ_CP147404.1"/>
</dbReference>
<dbReference type="InterPro" id="IPR011044">
    <property type="entry name" value="Quino_amine_DH_bsu"/>
</dbReference>
<feature type="chain" id="PRO_5045309474" description="Quinohemoprotein amine dehydrogenase subunit beta" evidence="1">
    <location>
        <begin position="27"/>
        <end position="357"/>
    </location>
</feature>
<organism evidence="2 3">
    <name type="scientific">Bacillus kandeliae</name>
    <dbReference type="NCBI Taxonomy" id="3129297"/>
    <lineage>
        <taxon>Bacteria</taxon>
        <taxon>Bacillati</taxon>
        <taxon>Bacillota</taxon>
        <taxon>Bacilli</taxon>
        <taxon>Bacillales</taxon>
        <taxon>Bacillaceae</taxon>
        <taxon>Bacillus</taxon>
    </lineage>
</organism>
<dbReference type="InterPro" id="IPR051200">
    <property type="entry name" value="Host-pathogen_enzymatic-act"/>
</dbReference>
<dbReference type="PANTHER" id="PTHR47197:SF3">
    <property type="entry name" value="DIHYDRO-HEME D1 DEHYDROGENASE"/>
    <property type="match status" value="1"/>
</dbReference>
<evidence type="ECO:0000313" key="3">
    <source>
        <dbReference type="Proteomes" id="UP001387364"/>
    </source>
</evidence>
<keyword evidence="3" id="KW-1185">Reference proteome</keyword>
<protein>
    <recommendedName>
        <fullName evidence="4">Quinohemoprotein amine dehydrogenase subunit beta</fullName>
    </recommendedName>
</protein>
<evidence type="ECO:0008006" key="4">
    <source>
        <dbReference type="Google" id="ProtNLM"/>
    </source>
</evidence>
<reference evidence="2 3" key="1">
    <citation type="submission" date="2024-02" db="EMBL/GenBank/DDBJ databases">
        <title>Seven novel Bacillus-like species.</title>
        <authorList>
            <person name="Liu G."/>
        </authorList>
    </citation>
    <scope>NUCLEOTIDE SEQUENCE [LARGE SCALE GENOMIC DNA]</scope>
    <source>
        <strain evidence="2 3">FJAT-52991</strain>
    </source>
</reference>
<evidence type="ECO:0000313" key="2">
    <source>
        <dbReference type="EMBL" id="WXB94542.1"/>
    </source>
</evidence>